<dbReference type="EMBL" id="CYKH01000484">
    <property type="protein sequence ID" value="CUG00161.1"/>
    <property type="molecule type" value="Genomic_DNA"/>
</dbReference>
<dbReference type="GO" id="GO:0001409">
    <property type="term" value="F:guanine nucleotide transmembrane transporter activity"/>
    <property type="evidence" value="ECO:0007669"/>
    <property type="project" value="TreeGrafter"/>
</dbReference>
<comment type="subcellular location">
    <subcellularLocation>
        <location evidence="1">Membrane</location>
        <topology evidence="1">Multi-pass membrane protein</topology>
    </subcellularLocation>
</comment>
<evidence type="ECO:0000256" key="5">
    <source>
        <dbReference type="RuleBase" id="RU000488"/>
    </source>
</evidence>
<protein>
    <submittedName>
        <fullName evidence="6">Mitochondrial carrier protein, putative</fullName>
    </submittedName>
</protein>
<dbReference type="Gene3D" id="1.50.40.10">
    <property type="entry name" value="Mitochondrial carrier domain"/>
    <property type="match status" value="1"/>
</dbReference>
<dbReference type="InterPro" id="IPR018108">
    <property type="entry name" value="MCP_transmembrane"/>
</dbReference>
<keyword evidence="3 4" id="KW-0472">Membrane</keyword>
<evidence type="ECO:0000256" key="2">
    <source>
        <dbReference type="ARBA" id="ARBA00022692"/>
    </source>
</evidence>
<dbReference type="SUPFAM" id="SSF103506">
    <property type="entry name" value="Mitochondrial carrier"/>
    <property type="match status" value="1"/>
</dbReference>
<dbReference type="AlphaFoldDB" id="A0A0S4IR49"/>
<evidence type="ECO:0000313" key="7">
    <source>
        <dbReference type="Proteomes" id="UP000051952"/>
    </source>
</evidence>
<dbReference type="InterPro" id="IPR053042">
    <property type="entry name" value="Mito_GTP/GDP_Carrier"/>
</dbReference>
<keyword evidence="7" id="KW-1185">Reference proteome</keyword>
<dbReference type="GO" id="GO:0016020">
    <property type="term" value="C:membrane"/>
    <property type="evidence" value="ECO:0007669"/>
    <property type="project" value="UniProtKB-SubCell"/>
</dbReference>
<organism evidence="6 7">
    <name type="scientific">Bodo saltans</name>
    <name type="common">Flagellated protozoan</name>
    <dbReference type="NCBI Taxonomy" id="75058"/>
    <lineage>
        <taxon>Eukaryota</taxon>
        <taxon>Discoba</taxon>
        <taxon>Euglenozoa</taxon>
        <taxon>Kinetoplastea</taxon>
        <taxon>Metakinetoplastina</taxon>
        <taxon>Eubodonida</taxon>
        <taxon>Bodonidae</taxon>
        <taxon>Bodo</taxon>
    </lineage>
</organism>
<dbReference type="Proteomes" id="UP000051952">
    <property type="component" value="Unassembled WGS sequence"/>
</dbReference>
<keyword evidence="2 4" id="KW-0812">Transmembrane</keyword>
<dbReference type="VEuPathDB" id="TriTrypDB:BSAL_69070"/>
<dbReference type="OrthoDB" id="409947at2759"/>
<keyword evidence="5" id="KW-0813">Transport</keyword>
<dbReference type="GO" id="GO:0005739">
    <property type="term" value="C:mitochondrion"/>
    <property type="evidence" value="ECO:0007669"/>
    <property type="project" value="TreeGrafter"/>
</dbReference>
<dbReference type="PANTHER" id="PTHR46974:SF1">
    <property type="entry name" value="MITOCHONDRIAL GTP_GDP CARRIER PROTEIN 1"/>
    <property type="match status" value="1"/>
</dbReference>
<evidence type="ECO:0000313" key="6">
    <source>
        <dbReference type="EMBL" id="CUG00161.1"/>
    </source>
</evidence>
<evidence type="ECO:0000256" key="1">
    <source>
        <dbReference type="ARBA" id="ARBA00004141"/>
    </source>
</evidence>
<reference evidence="7" key="1">
    <citation type="submission" date="2015-09" db="EMBL/GenBank/DDBJ databases">
        <authorList>
            <consortium name="Pathogen Informatics"/>
        </authorList>
    </citation>
    <scope>NUCLEOTIDE SEQUENCE [LARGE SCALE GENOMIC DNA]</scope>
    <source>
        <strain evidence="7">Lake Konstanz</strain>
    </source>
</reference>
<sequence>MHGAAHDQGSSSSSPIRALVFGPGGAATLAGAMEISIFHPFDTISKRLMSNEHRVIGSSVKETMNNFTAVAFKGLKTQPGVRPTFLQRVQHLYPGSLFAVYYKVSQRFVKFAGQPYAKDYLEKHKEQVPMFRNGKRGQMLMEATAGCLVGVSEVVLLPFDRLKVLSQTNQAALQGRGMISIFVQEGPRKMYAGLVITATRNAPGSFLLFGGTALTKEYAFGLKDYRSATFLQNVAASTVGAMMGVFVTSPIDVLKTRVQNKGFGEKMTAWQAFTNIMKVEGPHAFFKGITPKMIATSPRLVFSYTLSQYFTRMLRGLDPERKKTVAPVA</sequence>
<dbReference type="OMA" id="YMRDFLE"/>
<dbReference type="PANTHER" id="PTHR46974">
    <property type="entry name" value="MITOCHONDRIAL GTP/GDP CARRIER PROTEIN 1"/>
    <property type="match status" value="1"/>
</dbReference>
<feature type="repeat" description="Solcar" evidence="4">
    <location>
        <begin position="228"/>
        <end position="313"/>
    </location>
</feature>
<comment type="similarity">
    <text evidence="5">Belongs to the mitochondrial carrier (TC 2.A.29) family.</text>
</comment>
<evidence type="ECO:0000256" key="3">
    <source>
        <dbReference type="ARBA" id="ARBA00023136"/>
    </source>
</evidence>
<evidence type="ECO:0000256" key="4">
    <source>
        <dbReference type="PROSITE-ProRule" id="PRU00282"/>
    </source>
</evidence>
<dbReference type="InterPro" id="IPR023395">
    <property type="entry name" value="MCP_dom_sf"/>
</dbReference>
<accession>A0A0S4IR49</accession>
<dbReference type="PROSITE" id="PS50920">
    <property type="entry name" value="SOLCAR"/>
    <property type="match status" value="2"/>
</dbReference>
<gene>
    <name evidence="6" type="ORF">BSAL_69070</name>
</gene>
<proteinExistence type="inferred from homology"/>
<name>A0A0S4IR49_BODSA</name>
<dbReference type="Pfam" id="PF00153">
    <property type="entry name" value="Mito_carr"/>
    <property type="match status" value="2"/>
</dbReference>
<feature type="repeat" description="Solcar" evidence="4">
    <location>
        <begin position="137"/>
        <end position="218"/>
    </location>
</feature>